<dbReference type="Proteomes" id="UP000214973">
    <property type="component" value="Chromosome 1"/>
</dbReference>
<keyword evidence="3" id="KW-1185">Reference proteome</keyword>
<dbReference type="KEGG" id="vrm:44547418_00373"/>
<feature type="transmembrane region" description="Helical" evidence="1">
    <location>
        <begin position="248"/>
        <end position="267"/>
    </location>
</feature>
<accession>A0A239YIQ8</accession>
<evidence type="ECO:0000256" key="1">
    <source>
        <dbReference type="SAM" id="Phobius"/>
    </source>
</evidence>
<feature type="transmembrane region" description="Helical" evidence="1">
    <location>
        <begin position="6"/>
        <end position="25"/>
    </location>
</feature>
<feature type="transmembrane region" description="Helical" evidence="1">
    <location>
        <begin position="132"/>
        <end position="151"/>
    </location>
</feature>
<gene>
    <name evidence="2" type="ORF">SAMEA44547418_00373</name>
</gene>
<feature type="transmembrane region" description="Helical" evidence="1">
    <location>
        <begin position="157"/>
        <end position="176"/>
    </location>
</feature>
<evidence type="ECO:0000313" key="3">
    <source>
        <dbReference type="Proteomes" id="UP000214973"/>
    </source>
</evidence>
<keyword evidence="1" id="KW-1133">Transmembrane helix</keyword>
<reference evidence="2 3" key="1">
    <citation type="submission" date="2017-06" db="EMBL/GenBank/DDBJ databases">
        <authorList>
            <consortium name="Pathogen Informatics"/>
        </authorList>
    </citation>
    <scope>NUCLEOTIDE SEQUENCE [LARGE SCALE GENOMIC DNA]</scope>
    <source>
        <strain evidence="2 3">NCTC12018</strain>
    </source>
</reference>
<keyword evidence="1" id="KW-0472">Membrane</keyword>
<keyword evidence="1" id="KW-0812">Transmembrane</keyword>
<organism evidence="2 3">
    <name type="scientific">Veillonella rodentium</name>
    <dbReference type="NCBI Taxonomy" id="248315"/>
    <lineage>
        <taxon>Bacteria</taxon>
        <taxon>Bacillati</taxon>
        <taxon>Bacillota</taxon>
        <taxon>Negativicutes</taxon>
        <taxon>Veillonellales</taxon>
        <taxon>Veillonellaceae</taxon>
        <taxon>Veillonella</taxon>
    </lineage>
</organism>
<name>A0A239YIQ8_9FIRM</name>
<dbReference type="AlphaFoldDB" id="A0A239YIQ8"/>
<feature type="transmembrane region" description="Helical" evidence="1">
    <location>
        <begin position="37"/>
        <end position="57"/>
    </location>
</feature>
<dbReference type="EMBL" id="LT906470">
    <property type="protein sequence ID" value="SNV58303.1"/>
    <property type="molecule type" value="Genomic_DNA"/>
</dbReference>
<proteinExistence type="predicted"/>
<dbReference type="RefSeq" id="WP_095065252.1">
    <property type="nucleotide sequence ID" value="NZ_LT906470.1"/>
</dbReference>
<feature type="transmembrane region" description="Helical" evidence="1">
    <location>
        <begin position="274"/>
        <end position="294"/>
    </location>
</feature>
<feature type="transmembrane region" description="Helical" evidence="1">
    <location>
        <begin position="84"/>
        <end position="111"/>
    </location>
</feature>
<evidence type="ECO:0000313" key="2">
    <source>
        <dbReference type="EMBL" id="SNV58303.1"/>
    </source>
</evidence>
<protein>
    <submittedName>
        <fullName evidence="2">Uncharacterized protein</fullName>
    </submittedName>
</protein>
<sequence length="313" mass="34589">MFEIISAFVPFLLLGFIVAGLSRLSGVALSMIIVPTILIWGAAPVDVIAFMLLFVVYNNFTTETQDIRLDYKDLVLFPKWRICIPFILTLVITFFLLPAAGLAFFMACFVLEMVATVYKRIPENQRPQVYRVIVLAVLSAVVTAVGAYAGPQIPGEYYFICAGAAVLVITAFAWYAGNHRNAFKSTWEFIWVDFNVLLGMFGVEASNYPEGIKRSFTSPMTRMLPMLTVVGGYAGLMVVFAVYGMFSIPSLITAIGSAIGIRFFGLYEFPRTGGFSYLAIGFAVMAVICLYLVYPEPVGFDYINELVSKPLGQ</sequence>
<feature type="transmembrane region" description="Helical" evidence="1">
    <location>
        <begin position="223"/>
        <end position="242"/>
    </location>
</feature>